<accession>A0A098VMN1</accession>
<reference evidence="1 2" key="1">
    <citation type="submission" date="2014-04" db="EMBL/GenBank/DDBJ databases">
        <title>A new species of microsporidia sheds light on the evolution of extreme parasitism.</title>
        <authorList>
            <person name="Haag K.L."/>
            <person name="James T.Y."/>
            <person name="Larsson R."/>
            <person name="Schaer T.M."/>
            <person name="Refardt D."/>
            <person name="Pombert J.-F."/>
            <person name="Ebert D."/>
        </authorList>
    </citation>
    <scope>NUCLEOTIDE SEQUENCE [LARGE SCALE GENOMIC DNA]</scope>
    <source>
        <strain evidence="1 2">UGP3</strain>
        <tissue evidence="1">Spores</tissue>
    </source>
</reference>
<organism evidence="1 2">
    <name type="scientific">Mitosporidium daphniae</name>
    <dbReference type="NCBI Taxonomy" id="1485682"/>
    <lineage>
        <taxon>Eukaryota</taxon>
        <taxon>Fungi</taxon>
        <taxon>Fungi incertae sedis</taxon>
        <taxon>Microsporidia</taxon>
        <taxon>Mitosporidium</taxon>
    </lineage>
</organism>
<keyword evidence="2" id="KW-1185">Reference proteome</keyword>
<dbReference type="RefSeq" id="XP_013236768.1">
    <property type="nucleotide sequence ID" value="XM_013381314.1"/>
</dbReference>
<evidence type="ECO:0000313" key="2">
    <source>
        <dbReference type="Proteomes" id="UP000029725"/>
    </source>
</evidence>
<protein>
    <submittedName>
        <fullName evidence="1">Uncharacterized protein</fullName>
    </submittedName>
</protein>
<sequence>MEAPKILRDLPVDGQFSFLQAKYNLKNEEIFLYLDQAHCFGTNVDVNNPSAIFVVTFSALVCSKYFYKALLRARNLLNGISHTAPLSPPEDPRHQIKIFVSSIQKEGQNILSTLIANGNEESQSKDLLFPNVMLLDKKTALKTVFTSAQLNQLERDHKERALLPWQAFFSRALKSFWFPVYYAENPTPNWDWILNLKDQKSIDKLKWIFFSESIAKFKILIFLKNSNIGSIFFRDSEISSIPSVSKDFAWDIETIVHYTQKKDDIHETLEDLNAEASWAYKPFGVSNAELPNLKVRFRNDFATTVVDSLNLNDSYTKYPVLVDIFEGKKLFATMKDVAEKLRDTAHFFFSPALINIYDLDEFDLEDMLHYLAYSGGAVGFMNLLDSCTKVDRDLIFSFIATHELILQQWVYFARKFKKKSSLRLLRYIQTKFKGNTKYDLTNIAIKAKISEGKLFVLKKCAKDSKKELDVDKFSLNLLPDGVKA</sequence>
<dbReference type="EMBL" id="JMKJ01000586">
    <property type="protein sequence ID" value="KGG50327.1"/>
    <property type="molecule type" value="Genomic_DNA"/>
</dbReference>
<dbReference type="AlphaFoldDB" id="A0A098VMN1"/>
<comment type="caution">
    <text evidence="1">The sequence shown here is derived from an EMBL/GenBank/DDBJ whole genome shotgun (WGS) entry which is preliminary data.</text>
</comment>
<gene>
    <name evidence="1" type="ORF">DI09_76p10</name>
</gene>
<proteinExistence type="predicted"/>
<dbReference type="Proteomes" id="UP000029725">
    <property type="component" value="Unassembled WGS sequence"/>
</dbReference>
<dbReference type="GeneID" id="25260774"/>
<dbReference type="VEuPathDB" id="MicrosporidiaDB:DI09_76p10"/>
<evidence type="ECO:0000313" key="1">
    <source>
        <dbReference type="EMBL" id="KGG50327.1"/>
    </source>
</evidence>
<dbReference type="HOGENOM" id="CLU_044375_0_0_1"/>
<name>A0A098VMN1_9MICR</name>